<dbReference type="PIRSF" id="PIRSF000398">
    <property type="entry name" value="M_m6A_EcoRV"/>
    <property type="match status" value="1"/>
</dbReference>
<dbReference type="PANTHER" id="PTHR30481:SF4">
    <property type="entry name" value="SITE-SPECIFIC DNA-METHYLTRANSFERASE (ADENINE-SPECIFIC)"/>
    <property type="match status" value="1"/>
</dbReference>
<evidence type="ECO:0000313" key="8">
    <source>
        <dbReference type="Proteomes" id="UP000298646"/>
    </source>
</evidence>
<comment type="catalytic activity">
    <reaction evidence="6">
        <text>a 2'-deoxyadenosine in DNA + S-adenosyl-L-methionine = an N(6)-methyl-2'-deoxyadenosine in DNA + S-adenosyl-L-homocysteine + H(+)</text>
        <dbReference type="Rhea" id="RHEA:15197"/>
        <dbReference type="Rhea" id="RHEA-COMP:12418"/>
        <dbReference type="Rhea" id="RHEA-COMP:12419"/>
        <dbReference type="ChEBI" id="CHEBI:15378"/>
        <dbReference type="ChEBI" id="CHEBI:57856"/>
        <dbReference type="ChEBI" id="CHEBI:59789"/>
        <dbReference type="ChEBI" id="CHEBI:90615"/>
        <dbReference type="ChEBI" id="CHEBI:90616"/>
        <dbReference type="EC" id="2.1.1.72"/>
    </reaction>
</comment>
<dbReference type="GO" id="GO:0043565">
    <property type="term" value="F:sequence-specific DNA binding"/>
    <property type="evidence" value="ECO:0007669"/>
    <property type="project" value="TreeGrafter"/>
</dbReference>
<dbReference type="REBASE" id="311485">
    <property type="entry name" value="M.Atu6624ORF7375P"/>
</dbReference>
<evidence type="ECO:0000256" key="1">
    <source>
        <dbReference type="ARBA" id="ARBA00006594"/>
    </source>
</evidence>
<dbReference type="GO" id="GO:0009007">
    <property type="term" value="F:site-specific DNA-methyltransferase (adenine-specific) activity"/>
    <property type="evidence" value="ECO:0007669"/>
    <property type="project" value="UniProtKB-EC"/>
</dbReference>
<evidence type="ECO:0000256" key="3">
    <source>
        <dbReference type="ARBA" id="ARBA00022603"/>
    </source>
</evidence>
<gene>
    <name evidence="7" type="ORF">CFBP6624_07375</name>
</gene>
<keyword evidence="5" id="KW-0949">S-adenosyl-L-methionine</keyword>
<dbReference type="InterPro" id="IPR012263">
    <property type="entry name" value="M_m6A_EcoRV"/>
</dbReference>
<dbReference type="GO" id="GO:0006298">
    <property type="term" value="P:mismatch repair"/>
    <property type="evidence" value="ECO:0007669"/>
    <property type="project" value="TreeGrafter"/>
</dbReference>
<evidence type="ECO:0000256" key="6">
    <source>
        <dbReference type="ARBA" id="ARBA00047942"/>
    </source>
</evidence>
<reference evidence="7 8" key="1">
    <citation type="submission" date="2019-04" db="EMBL/GenBank/DDBJ databases">
        <title>Complete genome sequence of Agrobacterium tumefaciens CFBP6624.</title>
        <authorList>
            <person name="Haryono M."/>
            <person name="Lin Y.-C."/>
            <person name="Lai E.-M."/>
            <person name="Kuo C.-H."/>
        </authorList>
    </citation>
    <scope>NUCLEOTIDE SEQUENCE [LARGE SCALE GENOMIC DNA]</scope>
    <source>
        <strain evidence="7 8">CFBP6624</strain>
    </source>
</reference>
<name>A0AAE6EJD1_AGRTU</name>
<keyword evidence="3 7" id="KW-0489">Methyltransferase</keyword>
<dbReference type="GO" id="GO:1904047">
    <property type="term" value="F:S-adenosyl-L-methionine binding"/>
    <property type="evidence" value="ECO:0007669"/>
    <property type="project" value="TreeGrafter"/>
</dbReference>
<comment type="similarity">
    <text evidence="1">Belongs to the N(4)/N(6)-methyltransferase family.</text>
</comment>
<accession>A0AAE6EJD1</accession>
<dbReference type="GO" id="GO:0032259">
    <property type="term" value="P:methylation"/>
    <property type="evidence" value="ECO:0007669"/>
    <property type="project" value="UniProtKB-KW"/>
</dbReference>
<dbReference type="InterPro" id="IPR023095">
    <property type="entry name" value="Ade_MeTrfase_dom_2"/>
</dbReference>
<protein>
    <recommendedName>
        <fullName evidence="2">site-specific DNA-methyltransferase (adenine-specific)</fullName>
        <ecNumber evidence="2">2.1.1.72</ecNumber>
    </recommendedName>
</protein>
<keyword evidence="4" id="KW-0808">Transferase</keyword>
<dbReference type="InterPro" id="IPR012327">
    <property type="entry name" value="MeTrfase_D12"/>
</dbReference>
<dbReference type="GO" id="GO:0009307">
    <property type="term" value="P:DNA restriction-modification system"/>
    <property type="evidence" value="ECO:0007669"/>
    <property type="project" value="InterPro"/>
</dbReference>
<proteinExistence type="inferred from homology"/>
<dbReference type="SUPFAM" id="SSF53335">
    <property type="entry name" value="S-adenosyl-L-methionine-dependent methyltransferases"/>
    <property type="match status" value="1"/>
</dbReference>
<dbReference type="InterPro" id="IPR029063">
    <property type="entry name" value="SAM-dependent_MTases_sf"/>
</dbReference>
<dbReference type="PANTHER" id="PTHR30481">
    <property type="entry name" value="DNA ADENINE METHYLASE"/>
    <property type="match status" value="1"/>
</dbReference>
<dbReference type="Gene3D" id="1.10.1020.10">
    <property type="entry name" value="Adenine-specific Methyltransferase, Domain 2"/>
    <property type="match status" value="1"/>
</dbReference>
<dbReference type="RefSeq" id="WP_137084505.1">
    <property type="nucleotide sequence ID" value="NZ_CP039907.1"/>
</dbReference>
<dbReference type="Gene3D" id="3.40.50.150">
    <property type="entry name" value="Vaccinia Virus protein VP39"/>
    <property type="match status" value="1"/>
</dbReference>
<dbReference type="Proteomes" id="UP000298646">
    <property type="component" value="Chromosome circular"/>
</dbReference>
<dbReference type="AlphaFoldDB" id="A0AAE6EJD1"/>
<sequence>MVNLTPVAPAAPAAPYIGGKRVLSKTIIAKINAMPHEGYAEVFVGMGGVFLRRDLQPRMEVINDISGDVANLFRILQRHYPQFMETLRFQITSRREFERLSKVDPSTLTDLERAARFLYLQRTAFGGKVAGQNFGVTMTGARFNLLKLAPQLEAIHERMAGVVIEQLPWRKFIERYDRPGMLFYLDPPYWGNEMDYGNNVFGREEFSEMADVLSGIKGRFILSLNAVKGVYETFSVFRVEEVDCTYSLSSTGQKAVKEVIITNA</sequence>
<evidence type="ECO:0000256" key="2">
    <source>
        <dbReference type="ARBA" id="ARBA00011900"/>
    </source>
</evidence>
<dbReference type="EMBL" id="CP039907">
    <property type="protein sequence ID" value="QCL99972.1"/>
    <property type="molecule type" value="Genomic_DNA"/>
</dbReference>
<dbReference type="Pfam" id="PF02086">
    <property type="entry name" value="MethyltransfD12"/>
    <property type="match status" value="1"/>
</dbReference>
<evidence type="ECO:0000256" key="4">
    <source>
        <dbReference type="ARBA" id="ARBA00022679"/>
    </source>
</evidence>
<dbReference type="PRINTS" id="PR00505">
    <property type="entry name" value="D12N6MTFRASE"/>
</dbReference>
<organism evidence="7 8">
    <name type="scientific">Agrobacterium tumefaciens</name>
    <dbReference type="NCBI Taxonomy" id="358"/>
    <lineage>
        <taxon>Bacteria</taxon>
        <taxon>Pseudomonadati</taxon>
        <taxon>Pseudomonadota</taxon>
        <taxon>Alphaproteobacteria</taxon>
        <taxon>Hyphomicrobiales</taxon>
        <taxon>Rhizobiaceae</taxon>
        <taxon>Rhizobium/Agrobacterium group</taxon>
        <taxon>Agrobacterium</taxon>
        <taxon>Agrobacterium tumefaciens complex</taxon>
    </lineage>
</organism>
<evidence type="ECO:0000313" key="7">
    <source>
        <dbReference type="EMBL" id="QCL99972.1"/>
    </source>
</evidence>
<evidence type="ECO:0000256" key="5">
    <source>
        <dbReference type="ARBA" id="ARBA00022691"/>
    </source>
</evidence>
<dbReference type="EC" id="2.1.1.72" evidence="2"/>